<evidence type="ECO:0000256" key="4">
    <source>
        <dbReference type="ARBA" id="ARBA00004931"/>
    </source>
</evidence>
<accession>A0A846QIV1</accession>
<dbReference type="NCBIfam" id="NF005146">
    <property type="entry name" value="PRK06606.1"/>
    <property type="match status" value="1"/>
</dbReference>
<evidence type="ECO:0000256" key="11">
    <source>
        <dbReference type="ARBA" id="ARBA00023304"/>
    </source>
</evidence>
<evidence type="ECO:0000256" key="10">
    <source>
        <dbReference type="ARBA" id="ARBA00022898"/>
    </source>
</evidence>
<dbReference type="NCBIfam" id="TIGR01122">
    <property type="entry name" value="ilvE_I"/>
    <property type="match status" value="1"/>
</dbReference>
<evidence type="ECO:0000256" key="15">
    <source>
        <dbReference type="RuleBase" id="RU004106"/>
    </source>
</evidence>
<evidence type="ECO:0000256" key="5">
    <source>
        <dbReference type="ARBA" id="ARBA00005072"/>
    </source>
</evidence>
<evidence type="ECO:0000256" key="12">
    <source>
        <dbReference type="ARBA" id="ARBA00048212"/>
    </source>
</evidence>
<protein>
    <recommendedName>
        <fullName evidence="17">Branched-chain-amino-acid aminotransferase</fullName>
        <shortName evidence="17">BCAT</shortName>
        <ecNumber evidence="17">2.6.1.42</ecNumber>
    </recommendedName>
</protein>
<comment type="catalytic activity">
    <reaction evidence="14 17">
        <text>L-leucine + 2-oxoglutarate = 4-methyl-2-oxopentanoate + L-glutamate</text>
        <dbReference type="Rhea" id="RHEA:18321"/>
        <dbReference type="ChEBI" id="CHEBI:16810"/>
        <dbReference type="ChEBI" id="CHEBI:17865"/>
        <dbReference type="ChEBI" id="CHEBI:29985"/>
        <dbReference type="ChEBI" id="CHEBI:57427"/>
        <dbReference type="EC" id="2.6.1.42"/>
    </reaction>
</comment>
<sequence>MVQKVDSIWFDGKLVPWDEAQVHVLTHTLHYGCGVFEGIRAYRLADGGSAVFRLKEHIHRHFNSAKILEMQIPFSEEDICAAVIETLKANRMAEGYIRPLSFIGAGVMGVHPGNNPIQTIIATWPWGAYLGEDALAKGIRVKTSTFTRHHVNVMMTKAKTCGNYVNSVLAKREAIADGYDEALMLDTEGYVSEATGENIFIVRGGVIKTTPLTSVLDGLTRNSLITLARDLGYEVVEQRFTRDELYSADEAFFCGTAAEVTPIREVDRRAIGAGKAGEVGLHLQKEYFKVVKGENPAYAKWLDRYTL</sequence>
<evidence type="ECO:0000256" key="1">
    <source>
        <dbReference type="ARBA" id="ARBA00001933"/>
    </source>
</evidence>
<evidence type="ECO:0000256" key="7">
    <source>
        <dbReference type="ARBA" id="ARBA00022576"/>
    </source>
</evidence>
<comment type="function">
    <text evidence="2 17">Acts on leucine, isoleucine and valine.</text>
</comment>
<evidence type="ECO:0000256" key="14">
    <source>
        <dbReference type="ARBA" id="ARBA00049229"/>
    </source>
</evidence>
<dbReference type="GO" id="GO:0004084">
    <property type="term" value="F:branched-chain-amino-acid transaminase activity"/>
    <property type="evidence" value="ECO:0007669"/>
    <property type="project" value="UniProtKB-EC"/>
</dbReference>
<dbReference type="InterPro" id="IPR033939">
    <property type="entry name" value="BCAT_family"/>
</dbReference>
<reference evidence="18 19" key="1">
    <citation type="submission" date="2020-03" db="EMBL/GenBank/DDBJ databases">
        <title>Genomic Encyclopedia of Type Strains, Phase IV (KMG-IV): sequencing the most valuable type-strain genomes for metagenomic binning, comparative biology and taxonomic classification.</title>
        <authorList>
            <person name="Goeker M."/>
        </authorList>
    </citation>
    <scope>NUCLEOTIDE SEQUENCE [LARGE SCALE GENOMIC DNA]</scope>
    <source>
        <strain evidence="18 19">DSM 24233</strain>
    </source>
</reference>
<dbReference type="SUPFAM" id="SSF56752">
    <property type="entry name" value="D-aminoacid aminotransferase-like PLP-dependent enzymes"/>
    <property type="match status" value="1"/>
</dbReference>
<keyword evidence="19" id="KW-1185">Reference proteome</keyword>
<dbReference type="GO" id="GO:0009098">
    <property type="term" value="P:L-leucine biosynthetic process"/>
    <property type="evidence" value="ECO:0007669"/>
    <property type="project" value="UniProtKB-UniPathway"/>
</dbReference>
<keyword evidence="9 17" id="KW-0808">Transferase</keyword>
<dbReference type="InterPro" id="IPR043131">
    <property type="entry name" value="BCAT-like_N"/>
</dbReference>
<dbReference type="PROSITE" id="PS00770">
    <property type="entry name" value="AA_TRANSFER_CLASS_4"/>
    <property type="match status" value="1"/>
</dbReference>
<organism evidence="18 19">
    <name type="scientific">Desulfobaculum xiamenense</name>
    <dbReference type="NCBI Taxonomy" id="995050"/>
    <lineage>
        <taxon>Bacteria</taxon>
        <taxon>Pseudomonadati</taxon>
        <taxon>Thermodesulfobacteriota</taxon>
        <taxon>Desulfovibrionia</taxon>
        <taxon>Desulfovibrionales</taxon>
        <taxon>Desulfovibrionaceae</taxon>
        <taxon>Desulfobaculum</taxon>
    </lineage>
</organism>
<comment type="catalytic activity">
    <reaction evidence="12 17">
        <text>L-valine + 2-oxoglutarate = 3-methyl-2-oxobutanoate + L-glutamate</text>
        <dbReference type="Rhea" id="RHEA:24813"/>
        <dbReference type="ChEBI" id="CHEBI:11851"/>
        <dbReference type="ChEBI" id="CHEBI:16810"/>
        <dbReference type="ChEBI" id="CHEBI:29985"/>
        <dbReference type="ChEBI" id="CHEBI:57762"/>
        <dbReference type="EC" id="2.6.1.42"/>
    </reaction>
</comment>
<dbReference type="GO" id="GO:0009097">
    <property type="term" value="P:isoleucine biosynthetic process"/>
    <property type="evidence" value="ECO:0007669"/>
    <property type="project" value="UniProtKB-UniPathway"/>
</dbReference>
<comment type="catalytic activity">
    <reaction evidence="13 17">
        <text>L-isoleucine + 2-oxoglutarate = (S)-3-methyl-2-oxopentanoate + L-glutamate</text>
        <dbReference type="Rhea" id="RHEA:24801"/>
        <dbReference type="ChEBI" id="CHEBI:16810"/>
        <dbReference type="ChEBI" id="CHEBI:29985"/>
        <dbReference type="ChEBI" id="CHEBI:35146"/>
        <dbReference type="ChEBI" id="CHEBI:58045"/>
        <dbReference type="EC" id="2.6.1.42"/>
    </reaction>
</comment>
<comment type="similarity">
    <text evidence="6 15">Belongs to the class-IV pyridoxal-phosphate-dependent aminotransferase family.</text>
</comment>
<dbReference type="UniPathway" id="UPA00047">
    <property type="reaction ID" value="UER00058"/>
</dbReference>
<dbReference type="InterPro" id="IPR018300">
    <property type="entry name" value="Aminotrans_IV_CS"/>
</dbReference>
<dbReference type="RefSeq" id="WP_167940061.1">
    <property type="nucleotide sequence ID" value="NZ_JAATJA010000001.1"/>
</dbReference>
<dbReference type="AlphaFoldDB" id="A0A846QIV1"/>
<name>A0A846QIV1_9BACT</name>
<evidence type="ECO:0000313" key="18">
    <source>
        <dbReference type="EMBL" id="NJB66967.1"/>
    </source>
</evidence>
<comment type="cofactor">
    <cofactor evidence="1 16">
        <name>pyridoxal 5'-phosphate</name>
        <dbReference type="ChEBI" id="CHEBI:597326"/>
    </cofactor>
</comment>
<dbReference type="EMBL" id="JAATJA010000001">
    <property type="protein sequence ID" value="NJB66967.1"/>
    <property type="molecule type" value="Genomic_DNA"/>
</dbReference>
<evidence type="ECO:0000256" key="9">
    <source>
        <dbReference type="ARBA" id="ARBA00022679"/>
    </source>
</evidence>
<dbReference type="PANTHER" id="PTHR42743">
    <property type="entry name" value="AMINO-ACID AMINOTRANSFERASE"/>
    <property type="match status" value="1"/>
</dbReference>
<dbReference type="UniPathway" id="UPA00049">
    <property type="reaction ID" value="UER00062"/>
</dbReference>
<dbReference type="Pfam" id="PF01063">
    <property type="entry name" value="Aminotran_4"/>
    <property type="match status" value="1"/>
</dbReference>
<evidence type="ECO:0000256" key="6">
    <source>
        <dbReference type="ARBA" id="ARBA00009320"/>
    </source>
</evidence>
<keyword evidence="8 17" id="KW-0028">Amino-acid biosynthesis</keyword>
<evidence type="ECO:0000256" key="17">
    <source>
        <dbReference type="RuleBase" id="RU364094"/>
    </source>
</evidence>
<dbReference type="InterPro" id="IPR005785">
    <property type="entry name" value="B_amino_transI"/>
</dbReference>
<dbReference type="InterPro" id="IPR001544">
    <property type="entry name" value="Aminotrans_IV"/>
</dbReference>
<evidence type="ECO:0000256" key="13">
    <source>
        <dbReference type="ARBA" id="ARBA00048798"/>
    </source>
</evidence>
<keyword evidence="11 17" id="KW-0100">Branched-chain amino acid biosynthesis</keyword>
<comment type="pathway">
    <text evidence="3 17">Amino-acid biosynthesis; L-isoleucine biosynthesis; L-isoleucine from 2-oxobutanoate: step 4/4.</text>
</comment>
<keyword evidence="10 16" id="KW-0663">Pyridoxal phosphate</keyword>
<dbReference type="Gene3D" id="3.20.10.10">
    <property type="entry name" value="D-amino Acid Aminotransferase, subunit A, domain 2"/>
    <property type="match status" value="1"/>
</dbReference>
<keyword evidence="7 17" id="KW-0032">Aminotransferase</keyword>
<evidence type="ECO:0000256" key="16">
    <source>
        <dbReference type="RuleBase" id="RU004516"/>
    </source>
</evidence>
<dbReference type="PANTHER" id="PTHR42743:SF11">
    <property type="entry name" value="AMINODEOXYCHORISMATE LYASE"/>
    <property type="match status" value="1"/>
</dbReference>
<dbReference type="GO" id="GO:0009099">
    <property type="term" value="P:L-valine biosynthetic process"/>
    <property type="evidence" value="ECO:0007669"/>
    <property type="project" value="UniProtKB-UniPathway"/>
</dbReference>
<dbReference type="GO" id="GO:0005829">
    <property type="term" value="C:cytosol"/>
    <property type="evidence" value="ECO:0007669"/>
    <property type="project" value="TreeGrafter"/>
</dbReference>
<comment type="caution">
    <text evidence="18">The sequence shown here is derived from an EMBL/GenBank/DDBJ whole genome shotgun (WGS) entry which is preliminary data.</text>
</comment>
<dbReference type="InterPro" id="IPR036038">
    <property type="entry name" value="Aminotransferase-like"/>
</dbReference>
<dbReference type="UniPathway" id="UPA00048">
    <property type="reaction ID" value="UER00073"/>
</dbReference>
<dbReference type="FunFam" id="3.20.10.10:FF:000002">
    <property type="entry name" value="D-alanine aminotransferase"/>
    <property type="match status" value="1"/>
</dbReference>
<proteinExistence type="inferred from homology"/>
<gene>
    <name evidence="17" type="primary">ilvE</name>
    <name evidence="18" type="ORF">GGQ74_000607</name>
</gene>
<dbReference type="Proteomes" id="UP000580856">
    <property type="component" value="Unassembled WGS sequence"/>
</dbReference>
<dbReference type="Gene3D" id="3.30.470.10">
    <property type="match status" value="1"/>
</dbReference>
<dbReference type="InterPro" id="IPR050571">
    <property type="entry name" value="Class-IV_PLP-Dep_Aminotrnsfr"/>
</dbReference>
<evidence type="ECO:0000256" key="3">
    <source>
        <dbReference type="ARBA" id="ARBA00004824"/>
    </source>
</evidence>
<evidence type="ECO:0000256" key="2">
    <source>
        <dbReference type="ARBA" id="ARBA00003109"/>
    </source>
</evidence>
<comment type="pathway">
    <text evidence="5 17">Amino-acid biosynthesis; L-leucine biosynthesis; L-leucine from 3-methyl-2-oxobutanoate: step 4/4.</text>
</comment>
<dbReference type="EC" id="2.6.1.42" evidence="17"/>
<dbReference type="InterPro" id="IPR043132">
    <property type="entry name" value="BCAT-like_C"/>
</dbReference>
<comment type="pathway">
    <text evidence="4 17">Amino-acid biosynthesis; L-valine biosynthesis; L-valine from pyruvate: step 4/4.</text>
</comment>
<dbReference type="CDD" id="cd01557">
    <property type="entry name" value="BCAT_beta_family"/>
    <property type="match status" value="1"/>
</dbReference>
<evidence type="ECO:0000313" key="19">
    <source>
        <dbReference type="Proteomes" id="UP000580856"/>
    </source>
</evidence>
<evidence type="ECO:0000256" key="8">
    <source>
        <dbReference type="ARBA" id="ARBA00022605"/>
    </source>
</evidence>